<keyword evidence="3" id="KW-1185">Reference proteome</keyword>
<evidence type="ECO:0000313" key="3">
    <source>
        <dbReference type="Proteomes" id="UP001168821"/>
    </source>
</evidence>
<name>A0AA38M004_9CUCU</name>
<reference evidence="2" key="1">
    <citation type="journal article" date="2023" name="G3 (Bethesda)">
        <title>Whole genome assemblies of Zophobas morio and Tenebrio molitor.</title>
        <authorList>
            <person name="Kaur S."/>
            <person name="Stinson S.A."/>
            <person name="diCenzo G.C."/>
        </authorList>
    </citation>
    <scope>NUCLEOTIDE SEQUENCE</scope>
    <source>
        <strain evidence="2">QUZm001</strain>
    </source>
</reference>
<dbReference type="AlphaFoldDB" id="A0AA38M004"/>
<gene>
    <name evidence="2" type="ORF">Zmor_003889</name>
</gene>
<evidence type="ECO:0000256" key="1">
    <source>
        <dbReference type="SAM" id="SignalP"/>
    </source>
</evidence>
<dbReference type="PROSITE" id="PS51257">
    <property type="entry name" value="PROKAR_LIPOPROTEIN"/>
    <property type="match status" value="1"/>
</dbReference>
<feature type="signal peptide" evidence="1">
    <location>
        <begin position="1"/>
        <end position="16"/>
    </location>
</feature>
<sequence>MKKLLSILGAIGIVASSSVSVIACAGGGSNKNEIDPYNPNNDLTPTQADTMNAIGSISEVMLAGKTENLGINKSNQIFAKDNKSSGSFMPFNRFKDATSGNIFAEDGTDIGARNAKTYTT</sequence>
<dbReference type="InterPro" id="IPR054816">
    <property type="entry name" value="Lipoprotein_mollicutes-type_CS"/>
</dbReference>
<feature type="chain" id="PRO_5041220088" evidence="1">
    <location>
        <begin position="17"/>
        <end position="120"/>
    </location>
</feature>
<evidence type="ECO:0000313" key="2">
    <source>
        <dbReference type="EMBL" id="KAJ3628723.1"/>
    </source>
</evidence>
<dbReference type="Proteomes" id="UP001168821">
    <property type="component" value="Unassembled WGS sequence"/>
</dbReference>
<keyword evidence="1" id="KW-0732">Signal</keyword>
<dbReference type="EMBL" id="JALNTZ010001074">
    <property type="protein sequence ID" value="KAJ3628723.1"/>
    <property type="molecule type" value="Genomic_DNA"/>
</dbReference>
<protein>
    <submittedName>
        <fullName evidence="2">Uncharacterized protein</fullName>
    </submittedName>
</protein>
<dbReference type="NCBIfam" id="NF038029">
    <property type="entry name" value="LP_plasma"/>
    <property type="match status" value="1"/>
</dbReference>
<accession>A0AA38M004</accession>
<comment type="caution">
    <text evidence="2">The sequence shown here is derived from an EMBL/GenBank/DDBJ whole genome shotgun (WGS) entry which is preliminary data.</text>
</comment>
<organism evidence="2 3">
    <name type="scientific">Zophobas morio</name>
    <dbReference type="NCBI Taxonomy" id="2755281"/>
    <lineage>
        <taxon>Eukaryota</taxon>
        <taxon>Metazoa</taxon>
        <taxon>Ecdysozoa</taxon>
        <taxon>Arthropoda</taxon>
        <taxon>Hexapoda</taxon>
        <taxon>Insecta</taxon>
        <taxon>Pterygota</taxon>
        <taxon>Neoptera</taxon>
        <taxon>Endopterygota</taxon>
        <taxon>Coleoptera</taxon>
        <taxon>Polyphaga</taxon>
        <taxon>Cucujiformia</taxon>
        <taxon>Tenebrionidae</taxon>
        <taxon>Zophobas</taxon>
    </lineage>
</organism>
<proteinExistence type="predicted"/>